<evidence type="ECO:0000256" key="1">
    <source>
        <dbReference type="ARBA" id="ARBA00008728"/>
    </source>
</evidence>
<protein>
    <submittedName>
        <fullName evidence="2">Nucleoside-binding outer membrane protein</fullName>
    </submittedName>
</protein>
<dbReference type="SUPFAM" id="SSF111364">
    <property type="entry name" value="Tsx-like channel"/>
    <property type="match status" value="1"/>
</dbReference>
<dbReference type="Gene3D" id="2.40.230.20">
    <property type="entry name" value="Nucleoside-specific channel-forming protein, Tsx-like"/>
    <property type="match status" value="1"/>
</dbReference>
<evidence type="ECO:0000313" key="2">
    <source>
        <dbReference type="EMBL" id="AGH98917.1"/>
    </source>
</evidence>
<comment type="similarity">
    <text evidence="1">Belongs to the nucleoside-specific channel-forming outer membrane porin (Tsx) (TC 1.B.10) family.</text>
</comment>
<name>M4VHN5_9BACT</name>
<gene>
    <name evidence="2" type="ORF">A11S_2119</name>
</gene>
<accession>M4VHN5</accession>
<organism evidence="2 3">
    <name type="scientific">Micavibrio aeruginosavorus EPB</name>
    <dbReference type="NCBI Taxonomy" id="349215"/>
    <lineage>
        <taxon>Bacteria</taxon>
        <taxon>Pseudomonadati</taxon>
        <taxon>Bdellovibrionota</taxon>
        <taxon>Bdellovibrionia</taxon>
        <taxon>Bdellovibrionales</taxon>
        <taxon>Pseudobdellovibrionaceae</taxon>
        <taxon>Micavibrio</taxon>
    </lineage>
</organism>
<dbReference type="KEGG" id="man:A11S_2119"/>
<dbReference type="AlphaFoldDB" id="M4VHN5"/>
<evidence type="ECO:0000313" key="3">
    <source>
        <dbReference type="Proteomes" id="UP000011932"/>
    </source>
</evidence>
<reference evidence="2 3" key="1">
    <citation type="journal article" date="2013" name="ISME J.">
        <title>By their genes ye shall know them: genomic signatures of predatory bacteria.</title>
        <authorList>
            <person name="Pasternak Z."/>
            <person name="Pietrokovski S."/>
            <person name="Rotem O."/>
            <person name="Gophna U."/>
            <person name="Lurie-Weinberger M.N."/>
            <person name="Jurkevitch E."/>
        </authorList>
    </citation>
    <scope>NUCLEOTIDE SEQUENCE [LARGE SCALE GENOMIC DNA]</scope>
    <source>
        <strain evidence="2">EPB</strain>
    </source>
</reference>
<proteinExistence type="inferred from homology"/>
<sequence length="252" mass="28199">MIVDSSVGHFMRGFLCVWSFLCLCPLPAMAGELLQWSAHNVQILRGHDYKLSAEERQTIVTLEHASGWAFGDLFAFTDLTYPDGGDSDYYLEISPRLSLGKITGADLSFGPIKDVLISTTLEKGRELKPRYLYGGAVDLDLPGFRFFSANAYVRDDVALDGRTWQVTLAWQRPFTVGGVNFMAEGFSDFSGHEDTSHPNQLIVPRLLVDVGDLSGWKSDTLWAGIEYQYWHNKYGVNGMTESVPQMQVKLNL</sequence>
<dbReference type="PATRIC" id="fig|349215.9.peg.2057"/>
<dbReference type="Pfam" id="PF03502">
    <property type="entry name" value="Channel_Tsx"/>
    <property type="match status" value="1"/>
</dbReference>
<dbReference type="EMBL" id="CP003538">
    <property type="protein sequence ID" value="AGH98917.1"/>
    <property type="molecule type" value="Genomic_DNA"/>
</dbReference>
<dbReference type="GO" id="GO:0009279">
    <property type="term" value="C:cell outer membrane"/>
    <property type="evidence" value="ECO:0007669"/>
    <property type="project" value="InterPro"/>
</dbReference>
<dbReference type="Proteomes" id="UP000011932">
    <property type="component" value="Chromosome"/>
</dbReference>
<dbReference type="InterPro" id="IPR018013">
    <property type="entry name" value="Channel_Tsx-like"/>
</dbReference>
<dbReference type="InterPro" id="IPR036777">
    <property type="entry name" value="Channel_Tsx-like_sf"/>
</dbReference>
<dbReference type="STRING" id="349215.A11S_2119"/>
<dbReference type="HOGENOM" id="CLU_072571_0_0_5"/>